<proteinExistence type="predicted"/>
<dbReference type="PANTHER" id="PTHR33064:SF37">
    <property type="entry name" value="RIBONUCLEASE H"/>
    <property type="match status" value="1"/>
</dbReference>
<dbReference type="Gene3D" id="3.30.70.270">
    <property type="match status" value="1"/>
</dbReference>
<dbReference type="Proteomes" id="UP001151760">
    <property type="component" value="Unassembled WGS sequence"/>
</dbReference>
<dbReference type="GO" id="GO:0003964">
    <property type="term" value="F:RNA-directed DNA polymerase activity"/>
    <property type="evidence" value="ECO:0007669"/>
    <property type="project" value="UniProtKB-KW"/>
</dbReference>
<keyword evidence="2" id="KW-0808">Transferase</keyword>
<evidence type="ECO:0000313" key="3">
    <source>
        <dbReference type="Proteomes" id="UP001151760"/>
    </source>
</evidence>
<dbReference type="Pfam" id="PF03732">
    <property type="entry name" value="Retrotrans_gag"/>
    <property type="match status" value="1"/>
</dbReference>
<accession>A0ABQ4ZNG9</accession>
<keyword evidence="2" id="KW-0695">RNA-directed DNA polymerase</keyword>
<dbReference type="InterPro" id="IPR005162">
    <property type="entry name" value="Retrotrans_gag_dom"/>
</dbReference>
<dbReference type="PANTHER" id="PTHR33064">
    <property type="entry name" value="POL PROTEIN"/>
    <property type="match status" value="1"/>
</dbReference>
<dbReference type="InterPro" id="IPR043502">
    <property type="entry name" value="DNA/RNA_pol_sf"/>
</dbReference>
<organism evidence="2 3">
    <name type="scientific">Tanacetum coccineum</name>
    <dbReference type="NCBI Taxonomy" id="301880"/>
    <lineage>
        <taxon>Eukaryota</taxon>
        <taxon>Viridiplantae</taxon>
        <taxon>Streptophyta</taxon>
        <taxon>Embryophyta</taxon>
        <taxon>Tracheophyta</taxon>
        <taxon>Spermatophyta</taxon>
        <taxon>Magnoliopsida</taxon>
        <taxon>eudicotyledons</taxon>
        <taxon>Gunneridae</taxon>
        <taxon>Pentapetalae</taxon>
        <taxon>asterids</taxon>
        <taxon>campanulids</taxon>
        <taxon>Asterales</taxon>
        <taxon>Asteraceae</taxon>
        <taxon>Asteroideae</taxon>
        <taxon>Anthemideae</taxon>
        <taxon>Anthemidinae</taxon>
        <taxon>Tanacetum</taxon>
    </lineage>
</organism>
<evidence type="ECO:0000259" key="1">
    <source>
        <dbReference type="Pfam" id="PF03732"/>
    </source>
</evidence>
<reference evidence="2" key="1">
    <citation type="journal article" date="2022" name="Int. J. Mol. Sci.">
        <title>Draft Genome of Tanacetum Coccineum: Genomic Comparison of Closely Related Tanacetum-Family Plants.</title>
        <authorList>
            <person name="Yamashiro T."/>
            <person name="Shiraishi A."/>
            <person name="Nakayama K."/>
            <person name="Satake H."/>
        </authorList>
    </citation>
    <scope>NUCLEOTIDE SEQUENCE</scope>
</reference>
<dbReference type="EMBL" id="BQNB010011419">
    <property type="protein sequence ID" value="GJS90323.1"/>
    <property type="molecule type" value="Genomic_DNA"/>
</dbReference>
<feature type="domain" description="Retrotransposon gag" evidence="1">
    <location>
        <begin position="8"/>
        <end position="65"/>
    </location>
</feature>
<gene>
    <name evidence="2" type="ORF">Tco_0772959</name>
</gene>
<evidence type="ECO:0000313" key="2">
    <source>
        <dbReference type="EMBL" id="GJS90323.1"/>
    </source>
</evidence>
<name>A0ABQ4ZNG9_9ASTR</name>
<comment type="caution">
    <text evidence="2">The sequence shown here is derived from an EMBL/GenBank/DDBJ whole genome shotgun (WGS) entry which is preliminary data.</text>
</comment>
<dbReference type="InterPro" id="IPR043128">
    <property type="entry name" value="Rev_trsase/Diguanyl_cyclase"/>
</dbReference>
<reference evidence="2" key="2">
    <citation type="submission" date="2022-01" db="EMBL/GenBank/DDBJ databases">
        <authorList>
            <person name="Yamashiro T."/>
            <person name="Shiraishi A."/>
            <person name="Satake H."/>
            <person name="Nakayama K."/>
        </authorList>
    </citation>
    <scope>NUCLEOTIDE SEQUENCE</scope>
</reference>
<sequence>MVIEKNAAYAMTWGTFKKKLSDKYCPNGEIKKLEIELWNLKVKGNDVAAYTQRFQELALMCTKFLADETQRLTSISVDFSITYMEMSLKEKKNKRKLMIHQENNHQQPSHKRQNVVGRTRCPGEEGLNWGPTIPKVQFLGHVIDSKGIHVDPAKIESIKDWASPKSATEIRQFLGLAGYYRRFIEGFSKIAKPMTKLTQQKWFGCRAYAKRESYSLCFSTIEDPREKLHKLRILELYGGVRNLRCGDTTYTEQGKRFVAAAVSRRTVKPFKEFRALSHDYWLESFLDKS</sequence>
<keyword evidence="3" id="KW-1185">Reference proteome</keyword>
<protein>
    <submittedName>
        <fullName evidence="2">Reverse transcriptase domain-containing protein</fullName>
    </submittedName>
</protein>
<dbReference type="InterPro" id="IPR051320">
    <property type="entry name" value="Viral_Replic_Matur_Polypro"/>
</dbReference>
<dbReference type="SUPFAM" id="SSF56672">
    <property type="entry name" value="DNA/RNA polymerases"/>
    <property type="match status" value="1"/>
</dbReference>
<keyword evidence="2" id="KW-0548">Nucleotidyltransferase</keyword>